<protein>
    <recommendedName>
        <fullName evidence="4">Lipoprotein</fullName>
    </recommendedName>
</protein>
<dbReference type="PROSITE" id="PS51257">
    <property type="entry name" value="PROKAR_LIPOPROTEIN"/>
    <property type="match status" value="1"/>
</dbReference>
<proteinExistence type="predicted"/>
<dbReference type="AlphaFoldDB" id="A0A0F7VR38"/>
<feature type="chain" id="PRO_5039254205" description="Lipoprotein" evidence="1">
    <location>
        <begin position="27"/>
        <end position="165"/>
    </location>
</feature>
<keyword evidence="1" id="KW-0732">Signal</keyword>
<accession>A0A0F7VR38</accession>
<organism evidence="2 3">
    <name type="scientific">Streptomyces leeuwenhoekii</name>
    <dbReference type="NCBI Taxonomy" id="1437453"/>
    <lineage>
        <taxon>Bacteria</taxon>
        <taxon>Bacillati</taxon>
        <taxon>Actinomycetota</taxon>
        <taxon>Actinomycetes</taxon>
        <taxon>Kitasatosporales</taxon>
        <taxon>Streptomycetaceae</taxon>
        <taxon>Streptomyces</taxon>
    </lineage>
</organism>
<dbReference type="RefSeq" id="WP_029385108.1">
    <property type="nucleotide sequence ID" value="NZ_AZSD01000258.1"/>
</dbReference>
<sequence>MAGPRIRRTAGGAAVLALALALSGCAGDDGDSPAEPSDAASRAASAAASLASEASEVLASATAEAGRRIEEITEGIDVRDDVRLGTPRTDGAGRATVEVTARNTAASARSFVVQIDFTDRDGNLRDTVVVTVSGVPAGQSGRATARSTHALSGDVRAEVARAVRY</sequence>
<evidence type="ECO:0008006" key="4">
    <source>
        <dbReference type="Google" id="ProtNLM"/>
    </source>
</evidence>
<feature type="signal peptide" evidence="1">
    <location>
        <begin position="1"/>
        <end position="26"/>
    </location>
</feature>
<gene>
    <name evidence="2" type="primary">sle_34730</name>
</gene>
<evidence type="ECO:0000313" key="3">
    <source>
        <dbReference type="Proteomes" id="UP000035016"/>
    </source>
</evidence>
<dbReference type="KEGG" id="sle:sle_34730"/>
<name>A0A0F7VR38_STRLW</name>
<dbReference type="EMBL" id="LN831790">
    <property type="protein sequence ID" value="CQR62934.1"/>
    <property type="molecule type" value="Genomic_DNA"/>
</dbReference>
<evidence type="ECO:0000256" key="1">
    <source>
        <dbReference type="SAM" id="SignalP"/>
    </source>
</evidence>
<dbReference type="Proteomes" id="UP000035016">
    <property type="component" value="Chromosome Chromosome"/>
</dbReference>
<reference evidence="2 3" key="1">
    <citation type="submission" date="2015-02" db="EMBL/GenBank/DDBJ databases">
        <authorList>
            <person name="Gomez-Escribano P.J."/>
        </authorList>
    </citation>
    <scope>NUCLEOTIDE SEQUENCE [LARGE SCALE GENOMIC DNA]</scope>
    <source>
        <strain evidence="3">C34 (DSM 42122 / NRRL B-24963)</strain>
    </source>
</reference>
<evidence type="ECO:0000313" key="2">
    <source>
        <dbReference type="EMBL" id="CQR62934.1"/>
    </source>
</evidence>